<accession>A0A937VY96</accession>
<dbReference type="CDD" id="cd06257">
    <property type="entry name" value="DnaJ"/>
    <property type="match status" value="1"/>
</dbReference>
<evidence type="ECO:0000259" key="1">
    <source>
        <dbReference type="PROSITE" id="PS50076"/>
    </source>
</evidence>
<dbReference type="Gene3D" id="1.10.287.110">
    <property type="entry name" value="DnaJ domain"/>
    <property type="match status" value="1"/>
</dbReference>
<dbReference type="EMBL" id="VGLS01000052">
    <property type="protein sequence ID" value="MBM3222758.1"/>
    <property type="molecule type" value="Genomic_DNA"/>
</dbReference>
<organism evidence="2 3">
    <name type="scientific">Tectimicrobiota bacterium</name>
    <dbReference type="NCBI Taxonomy" id="2528274"/>
    <lineage>
        <taxon>Bacteria</taxon>
        <taxon>Pseudomonadati</taxon>
        <taxon>Nitrospinota/Tectimicrobiota group</taxon>
        <taxon>Candidatus Tectimicrobiota</taxon>
    </lineage>
</organism>
<name>A0A937VY96_UNCTE</name>
<sequence>MTRQQCYHILELPPEANITEVKAAYRRLAKRWHPDRFAAHTAEQHQALERFYAITCAYQTLQATPTLPRPSPRQPAWLPHWCSKHWHTR</sequence>
<protein>
    <submittedName>
        <fullName evidence="2">J domain-containing protein</fullName>
    </submittedName>
</protein>
<evidence type="ECO:0000313" key="2">
    <source>
        <dbReference type="EMBL" id="MBM3222758.1"/>
    </source>
</evidence>
<dbReference type="AlphaFoldDB" id="A0A937VY96"/>
<dbReference type="InterPro" id="IPR001623">
    <property type="entry name" value="DnaJ_domain"/>
</dbReference>
<dbReference type="PANTHER" id="PTHR24074">
    <property type="entry name" value="CO-CHAPERONE PROTEIN DJLA"/>
    <property type="match status" value="1"/>
</dbReference>
<reference evidence="2" key="1">
    <citation type="submission" date="2019-03" db="EMBL/GenBank/DDBJ databases">
        <title>Lake Tanganyika Metagenome-Assembled Genomes (MAGs).</title>
        <authorList>
            <person name="Tran P."/>
        </authorList>
    </citation>
    <scope>NUCLEOTIDE SEQUENCE</scope>
    <source>
        <strain evidence="2">K_DeepCast_65m_m2_066</strain>
    </source>
</reference>
<dbReference type="PROSITE" id="PS50076">
    <property type="entry name" value="DNAJ_2"/>
    <property type="match status" value="1"/>
</dbReference>
<proteinExistence type="predicted"/>
<dbReference type="InterPro" id="IPR036869">
    <property type="entry name" value="J_dom_sf"/>
</dbReference>
<dbReference type="InterPro" id="IPR050817">
    <property type="entry name" value="DjlA_DnaK_co-chaperone"/>
</dbReference>
<feature type="non-terminal residue" evidence="2">
    <location>
        <position position="89"/>
    </location>
</feature>
<dbReference type="PRINTS" id="PR00625">
    <property type="entry name" value="JDOMAIN"/>
</dbReference>
<dbReference type="SUPFAM" id="SSF46565">
    <property type="entry name" value="Chaperone J-domain"/>
    <property type="match status" value="1"/>
</dbReference>
<gene>
    <name evidence="2" type="ORF">FJZ47_03000</name>
</gene>
<dbReference type="Pfam" id="PF00226">
    <property type="entry name" value="DnaJ"/>
    <property type="match status" value="1"/>
</dbReference>
<evidence type="ECO:0000313" key="3">
    <source>
        <dbReference type="Proteomes" id="UP000712673"/>
    </source>
</evidence>
<comment type="caution">
    <text evidence="2">The sequence shown here is derived from an EMBL/GenBank/DDBJ whole genome shotgun (WGS) entry which is preliminary data.</text>
</comment>
<feature type="domain" description="J" evidence="1">
    <location>
        <begin position="5"/>
        <end position="66"/>
    </location>
</feature>
<dbReference type="SMART" id="SM00271">
    <property type="entry name" value="DnaJ"/>
    <property type="match status" value="1"/>
</dbReference>
<dbReference type="Proteomes" id="UP000712673">
    <property type="component" value="Unassembled WGS sequence"/>
</dbReference>